<dbReference type="Pfam" id="PF00294">
    <property type="entry name" value="PfkB"/>
    <property type="match status" value="1"/>
</dbReference>
<dbReference type="RefSeq" id="WP_129226759.1">
    <property type="nucleotide sequence ID" value="NZ_QYBB01000011.1"/>
</dbReference>
<dbReference type="GO" id="GO:0042840">
    <property type="term" value="P:D-glucuronate catabolic process"/>
    <property type="evidence" value="ECO:0007669"/>
    <property type="project" value="TreeGrafter"/>
</dbReference>
<evidence type="ECO:0000259" key="4">
    <source>
        <dbReference type="Pfam" id="PF00294"/>
    </source>
</evidence>
<dbReference type="InterPro" id="IPR011611">
    <property type="entry name" value="PfkB_dom"/>
</dbReference>
<evidence type="ECO:0000256" key="3">
    <source>
        <dbReference type="ARBA" id="ARBA00022777"/>
    </source>
</evidence>
<dbReference type="PANTHER" id="PTHR43085:SF15">
    <property type="entry name" value="2-DEHYDRO-3-DEOXYGLUCONOKINASE"/>
    <property type="match status" value="1"/>
</dbReference>
<dbReference type="Gene3D" id="3.40.1190.20">
    <property type="match status" value="1"/>
</dbReference>
<keyword evidence="2" id="KW-0808">Transferase</keyword>
<evidence type="ECO:0000256" key="1">
    <source>
        <dbReference type="ARBA" id="ARBA00010688"/>
    </source>
</evidence>
<dbReference type="Proteomes" id="UP000290759">
    <property type="component" value="Unassembled WGS sequence"/>
</dbReference>
<dbReference type="EMBL" id="QYBB01000011">
    <property type="protein sequence ID" value="RYC31824.1"/>
    <property type="molecule type" value="Genomic_DNA"/>
</dbReference>
<reference evidence="5 6" key="2">
    <citation type="submission" date="2019-02" db="EMBL/GenBank/DDBJ databases">
        <title>'Lichenibacterium ramalinii' gen. nov. sp. nov., 'Lichenibacterium minor' gen. nov. sp. nov.</title>
        <authorList>
            <person name="Pankratov T."/>
        </authorList>
    </citation>
    <scope>NUCLEOTIDE SEQUENCE [LARGE SCALE GENOMIC DNA]</scope>
    <source>
        <strain evidence="5 6">RmlP026</strain>
    </source>
</reference>
<comment type="similarity">
    <text evidence="1">Belongs to the carbohydrate kinase PfkB family.</text>
</comment>
<comment type="caution">
    <text evidence="5">The sequence shown here is derived from an EMBL/GenBank/DDBJ whole genome shotgun (WGS) entry which is preliminary data.</text>
</comment>
<dbReference type="InterPro" id="IPR029056">
    <property type="entry name" value="Ribokinase-like"/>
</dbReference>
<dbReference type="GO" id="GO:0006974">
    <property type="term" value="P:DNA damage response"/>
    <property type="evidence" value="ECO:0007669"/>
    <property type="project" value="TreeGrafter"/>
</dbReference>
<dbReference type="CDD" id="cd01166">
    <property type="entry name" value="KdgK"/>
    <property type="match status" value="1"/>
</dbReference>
<evidence type="ECO:0000256" key="2">
    <source>
        <dbReference type="ARBA" id="ARBA00022679"/>
    </source>
</evidence>
<dbReference type="InterPro" id="IPR050306">
    <property type="entry name" value="PfkB_Carbo_kinase"/>
</dbReference>
<dbReference type="PANTHER" id="PTHR43085">
    <property type="entry name" value="HEXOKINASE FAMILY MEMBER"/>
    <property type="match status" value="1"/>
</dbReference>
<protein>
    <submittedName>
        <fullName evidence="5">Sugar kinase</fullName>
    </submittedName>
</protein>
<keyword evidence="6" id="KW-1185">Reference proteome</keyword>
<name>A0A4V1RUP0_9HYPH</name>
<dbReference type="AlphaFoldDB" id="A0A4V1RUP0"/>
<dbReference type="GO" id="GO:0005829">
    <property type="term" value="C:cytosol"/>
    <property type="evidence" value="ECO:0007669"/>
    <property type="project" value="TreeGrafter"/>
</dbReference>
<evidence type="ECO:0000313" key="6">
    <source>
        <dbReference type="Proteomes" id="UP000290759"/>
    </source>
</evidence>
<proteinExistence type="inferred from homology"/>
<dbReference type="SUPFAM" id="SSF53613">
    <property type="entry name" value="Ribokinase-like"/>
    <property type="match status" value="1"/>
</dbReference>
<sequence>MPDIIALGEPMVELNRHKGAEHYAVSCGGDVSNAMVAAARSGASSGIATAVGDDEFGRTLLAMWAREGVDAAHVRVDPAAPTGLYFVSHTEAGHDFSYRRAGSAASLYGSGDLPRDAIRGAKVLHVSGISQAISTRAADAVFDAMAVAREAGVLLSYDTNIRVKLWPVARARAVIHEAMTNIDIALPGLDDARLLVGVEDPDAIADRYLSFGARIVALKLGSQGCLIATAEQRLRVPPHRVEAVDATGAGDTFDGAYLAEYLLTGDPFRAGLYANTAAALATRGYGAVDPMPRRGDVLAALAA</sequence>
<accession>A0A4V1RUP0</accession>
<feature type="domain" description="Carbohydrate kinase PfkB" evidence="4">
    <location>
        <begin position="12"/>
        <end position="292"/>
    </location>
</feature>
<gene>
    <name evidence="5" type="ORF">D3273_11900</name>
</gene>
<evidence type="ECO:0000313" key="5">
    <source>
        <dbReference type="EMBL" id="RYC31824.1"/>
    </source>
</evidence>
<dbReference type="OrthoDB" id="9775849at2"/>
<organism evidence="5 6">
    <name type="scientific">Lichenibacterium minor</name>
    <dbReference type="NCBI Taxonomy" id="2316528"/>
    <lineage>
        <taxon>Bacteria</taxon>
        <taxon>Pseudomonadati</taxon>
        <taxon>Pseudomonadota</taxon>
        <taxon>Alphaproteobacteria</taxon>
        <taxon>Hyphomicrobiales</taxon>
        <taxon>Lichenihabitantaceae</taxon>
        <taxon>Lichenibacterium</taxon>
    </lineage>
</organism>
<keyword evidence="3 5" id="KW-0418">Kinase</keyword>
<dbReference type="GO" id="GO:0019698">
    <property type="term" value="P:D-galacturonate catabolic process"/>
    <property type="evidence" value="ECO:0007669"/>
    <property type="project" value="TreeGrafter"/>
</dbReference>
<reference evidence="5 6" key="1">
    <citation type="submission" date="2018-12" db="EMBL/GenBank/DDBJ databases">
        <authorList>
            <person name="Grouzdev D.S."/>
            <person name="Krutkina M.S."/>
        </authorList>
    </citation>
    <scope>NUCLEOTIDE SEQUENCE [LARGE SCALE GENOMIC DNA]</scope>
    <source>
        <strain evidence="5 6">RmlP026</strain>
    </source>
</reference>
<dbReference type="GO" id="GO:0008673">
    <property type="term" value="F:2-dehydro-3-deoxygluconokinase activity"/>
    <property type="evidence" value="ECO:0007669"/>
    <property type="project" value="TreeGrafter"/>
</dbReference>